<accession>A0ABY1K7F6</accession>
<dbReference type="Proteomes" id="UP000186666">
    <property type="component" value="Unassembled WGS sequence"/>
</dbReference>
<proteinExistence type="predicted"/>
<feature type="signal peptide" evidence="1">
    <location>
        <begin position="1"/>
        <end position="29"/>
    </location>
</feature>
<reference evidence="2 3" key="1">
    <citation type="submission" date="2017-01" db="EMBL/GenBank/DDBJ databases">
        <authorList>
            <person name="Varghese N."/>
            <person name="Submissions S."/>
        </authorList>
    </citation>
    <scope>NUCLEOTIDE SEQUENCE [LARGE SCALE GENOMIC DNA]</scope>
    <source>
        <strain evidence="2 3">ATCC 23464</strain>
    </source>
</reference>
<protein>
    <submittedName>
        <fullName evidence="2">Uncharacterized protein</fullName>
    </submittedName>
</protein>
<keyword evidence="3" id="KW-1185">Reference proteome</keyword>
<dbReference type="RefSeq" id="WP_068586567.1">
    <property type="nucleotide sequence ID" value="NZ_FTNK01000012.1"/>
</dbReference>
<dbReference type="EMBL" id="FTNK01000012">
    <property type="protein sequence ID" value="SIR37272.1"/>
    <property type="molecule type" value="Genomic_DNA"/>
</dbReference>
<evidence type="ECO:0000256" key="1">
    <source>
        <dbReference type="SAM" id="SignalP"/>
    </source>
</evidence>
<feature type="chain" id="PRO_5047546911" evidence="1">
    <location>
        <begin position="30"/>
        <end position="167"/>
    </location>
</feature>
<gene>
    <name evidence="2" type="ORF">SAMN05421578_11238</name>
</gene>
<sequence>MKRIMPKKFLTLTLLMALVSMLFSIQVSAADTQQALAPGALTTAPPVTESIVPNAVNSSFKYIYYTDLGITNPSSLKVRLNATISAYEIVNSIGANVSLERYNGSIWVPVSGTGSSLSSVSTDYYSGNAEYTVTSGYYYRGKGVLWVKKGTIGEETTLYTGSVLVTQ</sequence>
<comment type="caution">
    <text evidence="2">The sequence shown here is derived from an EMBL/GenBank/DDBJ whole genome shotgun (WGS) entry which is preliminary data.</text>
</comment>
<keyword evidence="1" id="KW-0732">Signal</keyword>
<evidence type="ECO:0000313" key="3">
    <source>
        <dbReference type="Proteomes" id="UP000186666"/>
    </source>
</evidence>
<evidence type="ECO:0000313" key="2">
    <source>
        <dbReference type="EMBL" id="SIR37272.1"/>
    </source>
</evidence>
<organism evidence="2 3">
    <name type="scientific">Paenibacillus macquariensis</name>
    <dbReference type="NCBI Taxonomy" id="948756"/>
    <lineage>
        <taxon>Bacteria</taxon>
        <taxon>Bacillati</taxon>
        <taxon>Bacillota</taxon>
        <taxon>Bacilli</taxon>
        <taxon>Bacillales</taxon>
        <taxon>Paenibacillaceae</taxon>
        <taxon>Paenibacillus</taxon>
    </lineage>
</organism>
<name>A0ABY1K7F6_9BACL</name>